<evidence type="ECO:0000256" key="2">
    <source>
        <dbReference type="SAM" id="SignalP"/>
    </source>
</evidence>
<comment type="caution">
    <text evidence="3">The sequence shown here is derived from an EMBL/GenBank/DDBJ whole genome shotgun (WGS) entry which is preliminary data.</text>
</comment>
<protein>
    <recommendedName>
        <fullName evidence="5">Ser-Thr-rich glycosyl-phosphatidyl-inositol-anchored membrane family-domain-containing protein</fullName>
    </recommendedName>
</protein>
<evidence type="ECO:0008006" key="5">
    <source>
        <dbReference type="Google" id="ProtNLM"/>
    </source>
</evidence>
<reference evidence="3" key="1">
    <citation type="submission" date="2022-07" db="EMBL/GenBank/DDBJ databases">
        <title>Genome Sequence of Physisporinus lineatus.</title>
        <authorList>
            <person name="Buettner E."/>
        </authorList>
    </citation>
    <scope>NUCLEOTIDE SEQUENCE</scope>
    <source>
        <strain evidence="3">VT162</strain>
    </source>
</reference>
<evidence type="ECO:0000313" key="4">
    <source>
        <dbReference type="Proteomes" id="UP001212997"/>
    </source>
</evidence>
<accession>A0AAD5V0K6</accession>
<feature type="chain" id="PRO_5041971742" description="Ser-Thr-rich glycosyl-phosphatidyl-inositol-anchored membrane family-domain-containing protein" evidence="2">
    <location>
        <begin position="18"/>
        <end position="211"/>
    </location>
</feature>
<dbReference type="Proteomes" id="UP001212997">
    <property type="component" value="Unassembled WGS sequence"/>
</dbReference>
<feature type="region of interest" description="Disordered" evidence="1">
    <location>
        <begin position="158"/>
        <end position="180"/>
    </location>
</feature>
<dbReference type="EMBL" id="JANAWD010000249">
    <property type="protein sequence ID" value="KAJ3482959.1"/>
    <property type="molecule type" value="Genomic_DNA"/>
</dbReference>
<evidence type="ECO:0000256" key="1">
    <source>
        <dbReference type="SAM" id="MobiDB-lite"/>
    </source>
</evidence>
<keyword evidence="2" id="KW-0732">Signal</keyword>
<keyword evidence="4" id="KW-1185">Reference proteome</keyword>
<gene>
    <name evidence="3" type="ORF">NLI96_g6630</name>
</gene>
<proteinExistence type="predicted"/>
<feature type="signal peptide" evidence="2">
    <location>
        <begin position="1"/>
        <end position="17"/>
    </location>
</feature>
<dbReference type="AlphaFoldDB" id="A0AAD5V0K6"/>
<evidence type="ECO:0000313" key="3">
    <source>
        <dbReference type="EMBL" id="KAJ3482959.1"/>
    </source>
</evidence>
<sequence length="211" mass="20778">MLCRLSLLAALVPFVSALSVSTPTNWTSGGPAIFTWTTTAGDTPVFSLELVNPTIFNQALALANNVDVSLQTISFTLPIVPATSGYTLQAVNVTNINQVFAESGSFSIGETVSSSIVSSSSASSLASGSASASATAPPVSRSSSAPFGSTVSGGASATGSNSVASGSSSSSSATPSTFGGNNNNAGSNLNLGYGSWAVMGLGAVFGVMVTL</sequence>
<organism evidence="3 4">
    <name type="scientific">Meripilus lineatus</name>
    <dbReference type="NCBI Taxonomy" id="2056292"/>
    <lineage>
        <taxon>Eukaryota</taxon>
        <taxon>Fungi</taxon>
        <taxon>Dikarya</taxon>
        <taxon>Basidiomycota</taxon>
        <taxon>Agaricomycotina</taxon>
        <taxon>Agaricomycetes</taxon>
        <taxon>Polyporales</taxon>
        <taxon>Meripilaceae</taxon>
        <taxon>Meripilus</taxon>
    </lineage>
</organism>
<name>A0AAD5V0K6_9APHY</name>